<dbReference type="PANTHER" id="PTHR43403">
    <property type="entry name" value="NAD-SPECIFIC GLUTAMATE DEHYDROGENASE"/>
    <property type="match status" value="1"/>
</dbReference>
<dbReference type="InterPro" id="IPR046346">
    <property type="entry name" value="Aminoacid_DH-like_N_sf"/>
</dbReference>
<evidence type="ECO:0000259" key="3">
    <source>
        <dbReference type="Pfam" id="PF05088"/>
    </source>
</evidence>
<evidence type="ECO:0000259" key="4">
    <source>
        <dbReference type="Pfam" id="PF21074"/>
    </source>
</evidence>
<dbReference type="Gene3D" id="3.40.50.720">
    <property type="entry name" value="NAD(P)-binding Rossmann-like Domain"/>
    <property type="match status" value="1"/>
</dbReference>
<dbReference type="Pfam" id="PF21075">
    <property type="entry name" value="GDH_ACT1"/>
    <property type="match status" value="1"/>
</dbReference>
<dbReference type="Pfam" id="PF05088">
    <property type="entry name" value="Bac_GDH_CD"/>
    <property type="match status" value="1"/>
</dbReference>
<keyword evidence="9" id="KW-1185">Reference proteome</keyword>
<accession>A0ABT6J8P3</accession>
<feature type="region of interest" description="Disordered" evidence="2">
    <location>
        <begin position="1"/>
        <end position="36"/>
    </location>
</feature>
<dbReference type="InterPro" id="IPR049059">
    <property type="entry name" value="NAD_Glu_DH_HM1"/>
</dbReference>
<evidence type="ECO:0000256" key="2">
    <source>
        <dbReference type="SAM" id="MobiDB-lite"/>
    </source>
</evidence>
<gene>
    <name evidence="8" type="ORF">QFW77_09325</name>
</gene>
<dbReference type="InterPro" id="IPR048381">
    <property type="entry name" value="GDH_C"/>
</dbReference>
<dbReference type="InterPro" id="IPR049058">
    <property type="entry name" value="NAD_Glu_DH_HM2"/>
</dbReference>
<reference evidence="8 9" key="1">
    <citation type="submission" date="2023-04" db="EMBL/GenBank/DDBJ databases">
        <title>Luteimonas endophyticus RD2P54.</title>
        <authorList>
            <person name="Sun J.-Q."/>
        </authorList>
    </citation>
    <scope>NUCLEOTIDE SEQUENCE [LARGE SCALE GENOMIC DNA]</scope>
    <source>
        <strain evidence="8 9">RD2P54</strain>
    </source>
</reference>
<evidence type="ECO:0000256" key="1">
    <source>
        <dbReference type="ARBA" id="ARBA00023002"/>
    </source>
</evidence>
<protein>
    <submittedName>
        <fullName evidence="8">NAD-glutamate dehydrogenase</fullName>
    </submittedName>
</protein>
<dbReference type="PIRSF" id="PIRSF036761">
    <property type="entry name" value="GDH_Mll4104"/>
    <property type="match status" value="1"/>
</dbReference>
<evidence type="ECO:0000313" key="9">
    <source>
        <dbReference type="Proteomes" id="UP001156940"/>
    </source>
</evidence>
<feature type="domain" description="NAD-glutamate dehydrogenase catalytic" evidence="3">
    <location>
        <begin position="788"/>
        <end position="1282"/>
    </location>
</feature>
<feature type="domain" description="NAD-glutamate dehydrogenase ACT2" evidence="6">
    <location>
        <begin position="427"/>
        <end position="516"/>
    </location>
</feature>
<dbReference type="SUPFAM" id="SSF51735">
    <property type="entry name" value="NAD(P)-binding Rossmann-fold domains"/>
    <property type="match status" value="1"/>
</dbReference>
<dbReference type="InterPro" id="IPR036291">
    <property type="entry name" value="NAD(P)-bd_dom_sf"/>
</dbReference>
<dbReference type="Pfam" id="PF21076">
    <property type="entry name" value="GDH_ACT2"/>
    <property type="match status" value="1"/>
</dbReference>
<dbReference type="RefSeq" id="WP_280574302.1">
    <property type="nucleotide sequence ID" value="NZ_JARXRM010000030.1"/>
</dbReference>
<dbReference type="InterPro" id="IPR028971">
    <property type="entry name" value="NAD-GDH_cat"/>
</dbReference>
<name>A0ABT6J8P3_9GAMM</name>
<dbReference type="Pfam" id="PF21078">
    <property type="entry name" value="GDH_HM3"/>
    <property type="match status" value="1"/>
</dbReference>
<evidence type="ECO:0000259" key="5">
    <source>
        <dbReference type="Pfam" id="PF21075"/>
    </source>
</evidence>
<proteinExistence type="predicted"/>
<evidence type="ECO:0000259" key="7">
    <source>
        <dbReference type="Pfam" id="PF21077"/>
    </source>
</evidence>
<dbReference type="Pfam" id="PF21073">
    <property type="entry name" value="GDH_HM1"/>
    <property type="match status" value="1"/>
</dbReference>
<sequence length="1667" mass="184565">MSTSGKTTPRSRKPGASAETAKKGPRKKPAESRQALSSSLLDPVFAAIRQRVGRDRQADADAFAAAFYRRMTADELPLHSAEAWAALAHGFLDFARKRKPGTASVRLFNPGQAEHGWDSPHTVLQIVNDDMPFLVDSVTMALTEMGIGVHVLGHPIIAFRRDRKGQALAVGEGEAESLMHLEIDRQAPEGLADVERRIVQVLRDVRTIVEDWSTMREKMLQTAADLAHRQLPVSDGERREAQEFLHWAASDHFTFLGYREYKVKKQRGEEVLCAVDGTGLGLLRDGDSGRPRALSSLGAQAGPRGGAIDPLILTKTNSRATVHRPGYMDYIGVLGFDADGRPVAEQRFIGLYTSSAYNRRPWEIPLVRDRFEHVMSASGLRQTGHSGKALKHILETLPRDELFQSSAEELQTLGTGILQLQERSRSRLFLRRDRYGRFYSILAYIPRDRFNTEVRLRIEGMLKEALEADRVDTSVQLGESPLAQLHLIVRPRSGLAGDIDQGELDAALAAIVRNWQDDLRDELVERHGEAEGLRLATRYGRALSANYIEQATAAIAAADVGQLAALDGPDDLRLCLYCAPRSAAGEGPLRLKLFRQERDIPLSDVLPMMENMGLRVMSEHPYRIEVGERPLYIQDFEVEAGAKDVDIEQVGPEFEEAFAQLWRGGAENDGFNRLILGAGLTWRQVSMLRAYCKYLLQTDAPFSQAYVEETLANYPLLARLLVELFEARFNPMADAGGQDARAGRARLAAQFELLADGDAAAGGALEEVVGAHGGDRERWYRATREALKGLLDRVASLDEDRILRNFMGVIDATLRTSFYQRAAAGWKDYVAYKLDSARVPDLPKPRPYREIFVYGPHVEGVHLRFGPVARGGLRWSDRREDFRTEVLGLVKAQMVKNTVIVPVGAKGGFIVKRPPPGGDRDALQAEGIACYRRFIHGLLDVTDNIVDGGIVPPVDVVRHDEDDPYMVVAADKGTASFSDIANGISAEHGFWLGDAFASGGSVGYDHKGMGITAKGAWESVKRHFRALGHDSQAEDFTVVGIGDMSGDVFGNGMLLSRHIRLVAAFDHRHIFIDPAPDAAAGYRERERLFGLARSSWEDYDRGLISAGGGIWPRSAKSIPVSKAARDALGIDADVESMSPVELMKAILRAPVDLLWNGGIGTYVKATTESHGEVGDRANNALRVDGCELRCRVVGEGGNLGMTQRGRIEAAQAGVLLNTDFIDNSAGVDTSDHEVNIKILLNAQVQERKLSMAARNKLLADMTGEVESLVLFDNIRQNQALSLMERMSVSRLGSKQHFIRTLEAQGLLDRQIEFLPSDAEISARKARGQGLTRPELAVLLSYAKLVAYQQMLDSDIPEDPYLSKELQRYFPAPLQKKYAAAMEKHRLKREIIATAVTNATINRMGATFLLRMQEDTGRTPAEVAKAYTISRETLNARALWAQIDALDGKVPESVQIDALQEIWNLQRAFVRWLLNRPGEIPAITRAVDRYTEAFNEIRGADAILPDSQRPAYEDARRDWQERGMSPDLAEDLAELPYLGPVFDIIELARSRRMKPVEVARVHFRIGDALHLPWLFAQIDALEVQGRWHAVARGVLRDDLLTQQTLLAGQALSMPGRDPDAKVRAWIERDDPTLRFALAMLAEMFAQKSIDYPTASVAVSRLAQLAAGS</sequence>
<feature type="domain" description="NAD-specific glutamate dehydrogenase C-terminal" evidence="4">
    <location>
        <begin position="1327"/>
        <end position="1661"/>
    </location>
</feature>
<dbReference type="InterPro" id="IPR049064">
    <property type="entry name" value="NAD_Glu_DH_ACT3"/>
</dbReference>
<dbReference type="SUPFAM" id="SSF53223">
    <property type="entry name" value="Aminoacid dehydrogenase-like, N-terminal domain"/>
    <property type="match status" value="1"/>
</dbReference>
<evidence type="ECO:0000259" key="6">
    <source>
        <dbReference type="Pfam" id="PF21076"/>
    </source>
</evidence>
<dbReference type="PANTHER" id="PTHR43403:SF1">
    <property type="entry name" value="NAD-SPECIFIC GLUTAMATE DEHYDROGENASE"/>
    <property type="match status" value="1"/>
</dbReference>
<keyword evidence="1" id="KW-0560">Oxidoreductase</keyword>
<organism evidence="8 9">
    <name type="scientific">Luteimonas endophytica</name>
    <dbReference type="NCBI Taxonomy" id="3042023"/>
    <lineage>
        <taxon>Bacteria</taxon>
        <taxon>Pseudomonadati</taxon>
        <taxon>Pseudomonadota</taxon>
        <taxon>Gammaproteobacteria</taxon>
        <taxon>Lysobacterales</taxon>
        <taxon>Lysobacteraceae</taxon>
        <taxon>Luteimonas</taxon>
    </lineage>
</organism>
<comment type="caution">
    <text evidence="8">The sequence shown here is derived from an EMBL/GenBank/DDBJ whole genome shotgun (WGS) entry which is preliminary data.</text>
</comment>
<dbReference type="InterPro" id="IPR049056">
    <property type="entry name" value="NAD_Glu_DH_HM3"/>
</dbReference>
<feature type="domain" description="NAD-glutamate dehydrogenase N-terminal ACT1" evidence="5">
    <location>
        <begin position="63"/>
        <end position="196"/>
    </location>
</feature>
<evidence type="ECO:0000313" key="8">
    <source>
        <dbReference type="EMBL" id="MDH5823186.1"/>
    </source>
</evidence>
<dbReference type="InterPro" id="IPR007780">
    <property type="entry name" value="NAD_Glu_DH_bac"/>
</dbReference>
<dbReference type="Pfam" id="PF21079">
    <property type="entry name" value="GDH_HM2"/>
    <property type="match status" value="1"/>
</dbReference>
<dbReference type="EMBL" id="JARXRM010000030">
    <property type="protein sequence ID" value="MDH5823186.1"/>
    <property type="molecule type" value="Genomic_DNA"/>
</dbReference>
<dbReference type="Pfam" id="PF21077">
    <property type="entry name" value="GDH_ACT3"/>
    <property type="match status" value="1"/>
</dbReference>
<dbReference type="InterPro" id="IPR049062">
    <property type="entry name" value="NAD_Glu_DH_ACT2"/>
</dbReference>
<dbReference type="Proteomes" id="UP001156940">
    <property type="component" value="Unassembled WGS sequence"/>
</dbReference>
<feature type="domain" description="NAD-glutamate dehydrogenase ACT3" evidence="7">
    <location>
        <begin position="575"/>
        <end position="649"/>
    </location>
</feature>
<dbReference type="InterPro" id="IPR024727">
    <property type="entry name" value="NAD_Glu_DH_N_ACT1"/>
</dbReference>
<dbReference type="Pfam" id="PF21074">
    <property type="entry name" value="GDH_C"/>
    <property type="match status" value="1"/>
</dbReference>